<protein>
    <submittedName>
        <fullName evidence="1">Uncharacterized protein</fullName>
    </submittedName>
</protein>
<name>A0A1A7GCN3_9ZZZZ</name>
<proteinExistence type="predicted"/>
<evidence type="ECO:0000313" key="1">
    <source>
        <dbReference type="EMBL" id="CVK35447.1"/>
    </source>
</evidence>
<dbReference type="AlphaFoldDB" id="A0A1A7GCN3"/>
<keyword evidence="1" id="KW-0614">Plasmid</keyword>
<geneLocation type="plasmid" evidence="1">
    <name>pMC1</name>
</geneLocation>
<sequence>MTHKLEQNKNFLSEKLMAFCRHNMWGGNDLATLIVVRPTQLATSFGIAILRETRFYDAQMYINTKLFNMCPIALCLVKLYISDRWIWHIAYLRLENPYDTNSEKGCFKDYPELPRKRRIQNGRHDARDGLCRGKRFLRHTRTSWLHPRHRGKIWDARRSARTSSFSKAG</sequence>
<dbReference type="EMBL" id="LT158601">
    <property type="protein sequence ID" value="CVK35447.1"/>
    <property type="molecule type" value="Genomic_DNA"/>
</dbReference>
<organism evidence="1">
    <name type="scientific">biofilter metagenome</name>
    <dbReference type="NCBI Taxonomy" id="1070537"/>
    <lineage>
        <taxon>unclassified sequences</taxon>
        <taxon>metagenomes</taxon>
        <taxon>ecological metagenomes</taxon>
    </lineage>
</organism>
<accession>A0A1A7GCN3</accession>
<gene>
    <name evidence="1" type="ORF">MCM2015_pMC1_6</name>
</gene>
<reference evidence="1" key="1">
    <citation type="journal article" date="2016" name="Sci. Rep.">
        <title>Genomics of high molecular weight plasmids isolated from an on-farm biopurification system.</title>
        <authorList>
            <person name="Martini M.C."/>
            <person name="Wibberg D."/>
            <person name="Lozano M."/>
            <person name="Torres Tejerizo G."/>
            <person name="Albicoro F.J."/>
            <person name="Jaenicke S."/>
            <person name="van Elsas J.D."/>
            <person name="Petroni A."/>
            <person name="Garcillan-Barcia M.P."/>
            <person name="de la Cruz F."/>
            <person name="Schluter A."/>
            <person name="Puhler A."/>
            <person name="Pistorio M."/>
            <person name="Lagares A."/>
            <person name="Del Papa M.F."/>
        </authorList>
    </citation>
    <scope>NUCLEOTIDE SEQUENCE</scope>
    <source>
        <plasmid evidence="1">pMC1</plasmid>
    </source>
</reference>